<reference evidence="2" key="1">
    <citation type="submission" date="2014-09" db="EMBL/GenBank/DDBJ databases">
        <authorList>
            <person name="Magalhaes I.L.F."/>
            <person name="Oliveira U."/>
            <person name="Santos F.R."/>
            <person name="Vidigal T.H.D.A."/>
            <person name="Brescovit A.D."/>
            <person name="Santos A.J."/>
        </authorList>
    </citation>
    <scope>NUCLEOTIDE SEQUENCE</scope>
    <source>
        <tissue evidence="2">Shoot tissue taken approximately 20 cm above the soil surface</tissue>
    </source>
</reference>
<organism evidence="2">
    <name type="scientific">Arundo donax</name>
    <name type="common">Giant reed</name>
    <name type="synonym">Donax arundinaceus</name>
    <dbReference type="NCBI Taxonomy" id="35708"/>
    <lineage>
        <taxon>Eukaryota</taxon>
        <taxon>Viridiplantae</taxon>
        <taxon>Streptophyta</taxon>
        <taxon>Embryophyta</taxon>
        <taxon>Tracheophyta</taxon>
        <taxon>Spermatophyta</taxon>
        <taxon>Magnoliopsida</taxon>
        <taxon>Liliopsida</taxon>
        <taxon>Poales</taxon>
        <taxon>Poaceae</taxon>
        <taxon>PACMAD clade</taxon>
        <taxon>Arundinoideae</taxon>
        <taxon>Arundineae</taxon>
        <taxon>Arundo</taxon>
    </lineage>
</organism>
<name>A0A0A9GWM7_ARUDO</name>
<proteinExistence type="predicted"/>
<sequence length="41" mass="4638">MLVIFFFSSLFWFGSLSYLSSSWEGNIEQINFLAASLSQLG</sequence>
<evidence type="ECO:0000256" key="1">
    <source>
        <dbReference type="SAM" id="SignalP"/>
    </source>
</evidence>
<feature type="chain" id="PRO_5002062768" evidence="1">
    <location>
        <begin position="18"/>
        <end position="41"/>
    </location>
</feature>
<evidence type="ECO:0000313" key="2">
    <source>
        <dbReference type="EMBL" id="JAE26966.1"/>
    </source>
</evidence>
<dbReference type="AlphaFoldDB" id="A0A0A9GWM7"/>
<feature type="signal peptide" evidence="1">
    <location>
        <begin position="1"/>
        <end position="17"/>
    </location>
</feature>
<reference evidence="2" key="2">
    <citation type="journal article" date="2015" name="Data Brief">
        <title>Shoot transcriptome of the giant reed, Arundo donax.</title>
        <authorList>
            <person name="Barrero R.A."/>
            <person name="Guerrero F.D."/>
            <person name="Moolhuijzen P."/>
            <person name="Goolsby J.A."/>
            <person name="Tidwell J."/>
            <person name="Bellgard S.E."/>
            <person name="Bellgard M.I."/>
        </authorList>
    </citation>
    <scope>NUCLEOTIDE SEQUENCE</scope>
    <source>
        <tissue evidence="2">Shoot tissue taken approximately 20 cm above the soil surface</tissue>
    </source>
</reference>
<dbReference type="EMBL" id="GBRH01170930">
    <property type="protein sequence ID" value="JAE26966.1"/>
    <property type="molecule type" value="Transcribed_RNA"/>
</dbReference>
<keyword evidence="1" id="KW-0732">Signal</keyword>
<protein>
    <submittedName>
        <fullName evidence="2">Uncharacterized protein</fullName>
    </submittedName>
</protein>
<accession>A0A0A9GWM7</accession>